<dbReference type="Pfam" id="PF10081">
    <property type="entry name" value="Abhydrolase_9"/>
    <property type="match status" value="1"/>
</dbReference>
<feature type="transmembrane region" description="Helical" evidence="2">
    <location>
        <begin position="48"/>
        <end position="74"/>
    </location>
</feature>
<feature type="domain" description="Alpha/beta-hydrolase N-terminal" evidence="4">
    <location>
        <begin position="37"/>
        <end position="244"/>
    </location>
</feature>
<dbReference type="OrthoDB" id="4397445at2"/>
<feature type="transmembrane region" description="Helical" evidence="2">
    <location>
        <begin position="21"/>
        <end position="42"/>
    </location>
</feature>
<evidence type="ECO:0000313" key="6">
    <source>
        <dbReference type="Proteomes" id="UP000274762"/>
    </source>
</evidence>
<evidence type="ECO:0000256" key="1">
    <source>
        <dbReference type="SAM" id="MobiDB-lite"/>
    </source>
</evidence>
<feature type="transmembrane region" description="Helical" evidence="2">
    <location>
        <begin position="126"/>
        <end position="145"/>
    </location>
</feature>
<proteinExistence type="predicted"/>
<evidence type="ECO:0000259" key="3">
    <source>
        <dbReference type="Pfam" id="PF10081"/>
    </source>
</evidence>
<gene>
    <name evidence="5" type="ORF">DFJ75_2149</name>
</gene>
<feature type="transmembrane region" description="Helical" evidence="2">
    <location>
        <begin position="166"/>
        <end position="188"/>
    </location>
</feature>
<feature type="compositionally biased region" description="Polar residues" evidence="1">
    <location>
        <begin position="210"/>
        <end position="224"/>
    </location>
</feature>
<dbReference type="AlphaFoldDB" id="A0A495K2C5"/>
<keyword evidence="2" id="KW-0812">Transmembrane</keyword>
<comment type="caution">
    <text evidence="5">The sequence shown here is derived from an EMBL/GenBank/DDBJ whole genome shotgun (WGS) entry which is preliminary data.</text>
</comment>
<keyword evidence="2" id="KW-1133">Transmembrane helix</keyword>
<dbReference type="RefSeq" id="WP_062798374.1">
    <property type="nucleotide sequence ID" value="NZ_CBCRXS010000002.1"/>
</dbReference>
<dbReference type="InterPro" id="IPR027787">
    <property type="entry name" value="Alpha/beta-hydrolase_catalytic"/>
</dbReference>
<dbReference type="Proteomes" id="UP000274762">
    <property type="component" value="Unassembled WGS sequence"/>
</dbReference>
<dbReference type="InterPro" id="IPR027788">
    <property type="entry name" value="Alpha/beta-hydrolase_N_dom"/>
</dbReference>
<evidence type="ECO:0000313" key="5">
    <source>
        <dbReference type="EMBL" id="RKR95331.1"/>
    </source>
</evidence>
<name>A0A495K2C5_WILMA</name>
<accession>A0A495K2C5</accession>
<feature type="domain" description="Alpha/beta-hydrolase catalytic" evidence="3">
    <location>
        <begin position="261"/>
        <end position="548"/>
    </location>
</feature>
<organism evidence="5 6">
    <name type="scientific">Williamsia marianensis</name>
    <dbReference type="NCBI Taxonomy" id="85044"/>
    <lineage>
        <taxon>Bacteria</taxon>
        <taxon>Bacillati</taxon>
        <taxon>Actinomycetota</taxon>
        <taxon>Actinomycetes</taxon>
        <taxon>Mycobacteriales</taxon>
        <taxon>Nocardiaceae</taxon>
        <taxon>Williamsia</taxon>
    </lineage>
</organism>
<dbReference type="EMBL" id="RBKV01000001">
    <property type="protein sequence ID" value="RKR95331.1"/>
    <property type="molecule type" value="Genomic_DNA"/>
</dbReference>
<dbReference type="Pfam" id="PF15420">
    <property type="entry name" value="Abhydrolase_9_N"/>
    <property type="match status" value="1"/>
</dbReference>
<dbReference type="InterPro" id="IPR012037">
    <property type="entry name" value="Alpha/beta-hydrolase_fam"/>
</dbReference>
<feature type="region of interest" description="Disordered" evidence="1">
    <location>
        <begin position="204"/>
        <end position="224"/>
    </location>
</feature>
<evidence type="ECO:0000259" key="4">
    <source>
        <dbReference type="Pfam" id="PF15420"/>
    </source>
</evidence>
<sequence length="558" mass="60326">MADGAGTKVRAMLRRLVPRRYVFGGLCGALVSLWLSLTPSLLPRGWLFQGVVSGASVALGYGLGVLLSAVLRRVTARESSPAFKRWAWRTFVVVALIGTTAMLAWFGSWQRELRDLMGTASFPGYGYVLVPVSALVVAVLFIALGRAMRRVTAMVTAVLNRIVPPAVSAVVAVLLVIGVTIGVLNGVVVRATMSGLNESFAAINDETDPETAQPTSPLRSGSRESVVTWASLGKQGRSFVSSGPSAQQLCAFNNASPQEPIRAYAGLASAGGYGGEADLVVDDLERAGAFERAVIAVGTTTGTGWVNESTVSALEYMYNGDTAVASMQYSYLPSPISFLVDRERARAAGQALFEAVYARWHVLPEDSRPKLVVFGESLGSFGAEAPFTSIEDLAARADGALFIGPTYTNEVWQKTSAERAPGSPQWLPIYKDGSTVRFIAGADDLSRPDTEWPSPRVVYLQYPSDPITWWSPHLPFRKPDWLRESRGRDVLDSMQWIPVITFLQVSADMAVSNDVPDGHGHTFHADIADSWAAILQPTQWSADQTLRLRELLRQNAGE</sequence>
<feature type="transmembrane region" description="Helical" evidence="2">
    <location>
        <begin position="86"/>
        <end position="106"/>
    </location>
</feature>
<reference evidence="5 6" key="1">
    <citation type="submission" date="2018-10" db="EMBL/GenBank/DDBJ databases">
        <title>Sequencing the genomes of 1000 actinobacteria strains.</title>
        <authorList>
            <person name="Klenk H.-P."/>
        </authorList>
    </citation>
    <scope>NUCLEOTIDE SEQUENCE [LARGE SCALE GENOMIC DNA]</scope>
    <source>
        <strain evidence="5 6">DSM 44343</strain>
    </source>
</reference>
<dbReference type="PIRSF" id="PIRSF007542">
    <property type="entry name" value="UCP007542"/>
    <property type="match status" value="1"/>
</dbReference>
<evidence type="ECO:0000256" key="2">
    <source>
        <dbReference type="SAM" id="Phobius"/>
    </source>
</evidence>
<protein>
    <submittedName>
        <fullName evidence="5">Putative membrane protein</fullName>
    </submittedName>
</protein>
<keyword evidence="2" id="KW-0472">Membrane</keyword>